<sequence length="420" mass="46620">MTSINPALESPLATGAAAEPEADFGCEYSANLPALLKHLNISLAFTSYQAQRLMLVRTDGVTLDVNFKHFPRPMGLTADSNGLTLGIFTQVLQFQREDGLLPQIKQPLKRIEDDVTAPRLLLQNNGQVAAPQPAAGAAKSSEEEAFEAYQTSLYEPVDSRVDACFIARSSHYTGMINIHDVEWGNDGLWVVNSSFSCLSSLDPRYSFVPRWKPPFISALVAEDRCHLNGMTLKDGQPAYVTTFSTADERGKWRDGEGFNGTLMDVQRNEILVAGLAMPHSPRWYRGKVYYCHSGLGQLCCYDPASGENRVLAEVPGFTRGMDFHGPILVMGLSRVRQTDVSRPAPLAQKYDETLSGLWFFNLDDLSEIGQIRFTGNVEQIYDVAVLTGCCFPEIIEPSHPRMRNHFCHPPMQPLRPEACI</sequence>
<keyword evidence="3" id="KW-1185">Reference proteome</keyword>
<feature type="domain" description="Conserved hypothetical protein CHP03032" evidence="1">
    <location>
        <begin position="31"/>
        <end position="119"/>
    </location>
</feature>
<comment type="caution">
    <text evidence="2">The sequence shown here is derived from an EMBL/GenBank/DDBJ whole genome shotgun (WGS) entry which is preliminary data.</text>
</comment>
<dbReference type="Proteomes" id="UP001620597">
    <property type="component" value="Unassembled WGS sequence"/>
</dbReference>
<dbReference type="NCBIfam" id="TIGR03032">
    <property type="entry name" value="TIGR03032 family protein"/>
    <property type="match status" value="1"/>
</dbReference>
<protein>
    <submittedName>
        <fullName evidence="2">TIGR03032 family protein</fullName>
    </submittedName>
</protein>
<name>A0ABW8NKU2_9GAMM</name>
<dbReference type="Pfam" id="PF16261">
    <property type="entry name" value="DUF4915"/>
    <property type="match status" value="2"/>
</dbReference>
<gene>
    <name evidence="2" type="ORF">WG929_14375</name>
</gene>
<evidence type="ECO:0000259" key="1">
    <source>
        <dbReference type="Pfam" id="PF16261"/>
    </source>
</evidence>
<feature type="domain" description="Conserved hypothetical protein CHP03032" evidence="1">
    <location>
        <begin position="154"/>
        <end position="395"/>
    </location>
</feature>
<proteinExistence type="predicted"/>
<reference evidence="2 3" key="1">
    <citation type="submission" date="2024-03" db="EMBL/GenBank/DDBJ databases">
        <title>High-quality draft genome sequence of Oceanobacter sp. wDCs-4.</title>
        <authorList>
            <person name="Dong C."/>
        </authorList>
    </citation>
    <scope>NUCLEOTIDE SEQUENCE [LARGE SCALE GENOMIC DNA]</scope>
    <source>
        <strain evidence="3">wDCs-4</strain>
    </source>
</reference>
<dbReference type="RefSeq" id="WP_416206621.1">
    <property type="nucleotide sequence ID" value="NZ_JBBKTX010000018.1"/>
</dbReference>
<dbReference type="InterPro" id="IPR017481">
    <property type="entry name" value="CHP03032"/>
</dbReference>
<accession>A0ABW8NKU2</accession>
<dbReference type="SUPFAM" id="SSF63825">
    <property type="entry name" value="YWTD domain"/>
    <property type="match status" value="1"/>
</dbReference>
<dbReference type="EMBL" id="JBBKTX010000018">
    <property type="protein sequence ID" value="MFK4753598.1"/>
    <property type="molecule type" value="Genomic_DNA"/>
</dbReference>
<evidence type="ECO:0000313" key="2">
    <source>
        <dbReference type="EMBL" id="MFK4753598.1"/>
    </source>
</evidence>
<organism evidence="2 3">
    <name type="scientific">Oceanobacter antarcticus</name>
    <dbReference type="NCBI Taxonomy" id="3133425"/>
    <lineage>
        <taxon>Bacteria</taxon>
        <taxon>Pseudomonadati</taxon>
        <taxon>Pseudomonadota</taxon>
        <taxon>Gammaproteobacteria</taxon>
        <taxon>Oceanospirillales</taxon>
        <taxon>Oceanospirillaceae</taxon>
        <taxon>Oceanobacter</taxon>
    </lineage>
</organism>
<evidence type="ECO:0000313" key="3">
    <source>
        <dbReference type="Proteomes" id="UP001620597"/>
    </source>
</evidence>